<dbReference type="SUPFAM" id="SSF161266">
    <property type="entry name" value="Gam-like"/>
    <property type="match status" value="1"/>
</dbReference>
<sequence>MARRRVLEAPVLRSWDEVDQALREIAEEEIILGDIQGDMNKQINGIKEIAKQQSKPHQDRISTLTKDVKEYFDQHREELGKSKTKYFNFGECGYRLSTSVTLPKGREKLAELIRRLKARRMSDCIITKETIDKEALRKYGEARVAAVGATLVQKDVFWLRAAQDKVEQLDLPRR</sequence>
<name>A0A9X8Y867_9FIRM</name>
<dbReference type="RefSeq" id="WP_132084574.1">
    <property type="nucleotide sequence ID" value="NZ_SLUK01000006.1"/>
</dbReference>
<organism evidence="1 2">
    <name type="scientific">Harryflintia acetispora</name>
    <dbReference type="NCBI Taxonomy" id="1849041"/>
    <lineage>
        <taxon>Bacteria</taxon>
        <taxon>Bacillati</taxon>
        <taxon>Bacillota</taxon>
        <taxon>Clostridia</taxon>
        <taxon>Eubacteriales</taxon>
        <taxon>Oscillospiraceae</taxon>
        <taxon>Harryflintia</taxon>
    </lineage>
</organism>
<reference evidence="1 2" key="1">
    <citation type="submission" date="2019-03" db="EMBL/GenBank/DDBJ databases">
        <title>Genomic Encyclopedia of Type Strains, Phase IV (KMG-IV): sequencing the most valuable type-strain genomes for metagenomic binning, comparative biology and taxonomic classification.</title>
        <authorList>
            <person name="Goeker M."/>
        </authorList>
    </citation>
    <scope>NUCLEOTIDE SEQUENCE [LARGE SCALE GENOMIC DNA]</scope>
    <source>
        <strain evidence="1 2">DSM 100433</strain>
    </source>
</reference>
<evidence type="ECO:0000313" key="1">
    <source>
        <dbReference type="EMBL" id="TCL43200.1"/>
    </source>
</evidence>
<dbReference type="Pfam" id="PF07352">
    <property type="entry name" value="Phage_Mu_Gam"/>
    <property type="match status" value="1"/>
</dbReference>
<proteinExistence type="predicted"/>
<dbReference type="GO" id="GO:0003690">
    <property type="term" value="F:double-stranded DNA binding"/>
    <property type="evidence" value="ECO:0007669"/>
    <property type="project" value="InterPro"/>
</dbReference>
<dbReference type="GO" id="GO:0042262">
    <property type="term" value="P:DNA protection"/>
    <property type="evidence" value="ECO:0007669"/>
    <property type="project" value="InterPro"/>
</dbReference>
<dbReference type="EMBL" id="SLUK01000006">
    <property type="protein sequence ID" value="TCL43200.1"/>
    <property type="molecule type" value="Genomic_DNA"/>
</dbReference>
<dbReference type="AlphaFoldDB" id="A0A9X8Y867"/>
<keyword evidence="2" id="KW-1185">Reference proteome</keyword>
<dbReference type="Proteomes" id="UP000294682">
    <property type="component" value="Unassembled WGS sequence"/>
</dbReference>
<comment type="caution">
    <text evidence="1">The sequence shown here is derived from an EMBL/GenBank/DDBJ whole genome shotgun (WGS) entry which is preliminary data.</text>
</comment>
<accession>A0A9X8Y867</accession>
<dbReference type="Gene3D" id="1.20.5.170">
    <property type="match status" value="1"/>
</dbReference>
<gene>
    <name evidence="1" type="ORF">EDD78_10660</name>
</gene>
<dbReference type="InterPro" id="IPR009951">
    <property type="entry name" value="Host-nuc_inhib_Gam"/>
</dbReference>
<protein>
    <submittedName>
        <fullName evidence="1">Phage host-nuclease inhibitor protein Gam</fullName>
    </submittedName>
</protein>
<evidence type="ECO:0000313" key="2">
    <source>
        <dbReference type="Proteomes" id="UP000294682"/>
    </source>
</evidence>